<dbReference type="PROSITE" id="PS50850">
    <property type="entry name" value="MFS"/>
    <property type="match status" value="1"/>
</dbReference>
<feature type="transmembrane region" description="Helical" evidence="6">
    <location>
        <begin position="104"/>
        <end position="124"/>
    </location>
</feature>
<reference evidence="8 9" key="1">
    <citation type="submission" date="2022-03" db="EMBL/GenBank/DDBJ databases">
        <title>Mucilaginibacter sp. isolated from the gut of Protaetia brevitarsis seulensis larvae.</title>
        <authorList>
            <person name="Won M."/>
            <person name="Kim S.-J."/>
            <person name="Kwon S.-W."/>
        </authorList>
    </citation>
    <scope>NUCLEOTIDE SEQUENCE [LARGE SCALE GENOMIC DNA]</scope>
    <source>
        <strain evidence="8 9">CFWR-12</strain>
    </source>
</reference>
<dbReference type="EMBL" id="CP094528">
    <property type="protein sequence ID" value="UOE43668.1"/>
    <property type="molecule type" value="Genomic_DNA"/>
</dbReference>
<dbReference type="InterPro" id="IPR020846">
    <property type="entry name" value="MFS_dom"/>
</dbReference>
<evidence type="ECO:0000259" key="7">
    <source>
        <dbReference type="PROSITE" id="PS50850"/>
    </source>
</evidence>
<feature type="domain" description="Major facilitator superfamily (MFS) profile" evidence="7">
    <location>
        <begin position="39"/>
        <end position="411"/>
    </location>
</feature>
<feature type="transmembrane region" description="Helical" evidence="6">
    <location>
        <begin position="387"/>
        <end position="408"/>
    </location>
</feature>
<evidence type="ECO:0000256" key="6">
    <source>
        <dbReference type="SAM" id="Phobius"/>
    </source>
</evidence>
<name>A0ABY4BWU9_9MICO</name>
<accession>A0ABY4BWU9</accession>
<sequence>MTNTSSIPAAPIATPTAAGVVRDAPPASPPQRTRAAWAGVVSISLAIFTMVASEFLPASLLSPIAADLGLTQGAAGQLVTATSLAGIVGGPLVVAVVPRVDRRWVVMGLTALAALSNVLVAVVPSFGGMLAARLLLGLAIAGIWALSLAVTAQLVPADRIGRAMTVVNTGMTLATIAAVPAGAYLGEVLGWRAVFLLAAAAAVVALIVQAITLPSVPPTGAPGVRSLLQTAARPVVALGVLAIVLLAGGHFMGFTYLRPVFESVDGMSAALLAGLLVVFGVATFIGNLAAGPIADRRLGVLLVGVPLAIGVGTAMLALGGSNLWLVALGVLVWGTGFGAVPTTVQAWIARVAPDRLESAGGLVVSAFQIAIAVGAAVGGLVVDSAGVQAALIAGGLVAVAGGVVLVAAGRR</sequence>
<gene>
    <name evidence="8" type="ORF">MTO99_16045</name>
</gene>
<evidence type="ECO:0000256" key="5">
    <source>
        <dbReference type="ARBA" id="ARBA00023136"/>
    </source>
</evidence>
<dbReference type="SUPFAM" id="SSF103473">
    <property type="entry name" value="MFS general substrate transporter"/>
    <property type="match status" value="1"/>
</dbReference>
<keyword evidence="5 6" id="KW-0472">Membrane</keyword>
<evidence type="ECO:0000256" key="1">
    <source>
        <dbReference type="ARBA" id="ARBA00004651"/>
    </source>
</evidence>
<keyword evidence="9" id="KW-1185">Reference proteome</keyword>
<protein>
    <submittedName>
        <fullName evidence="8">MFS transporter</fullName>
    </submittedName>
</protein>
<comment type="subcellular location">
    <subcellularLocation>
        <location evidence="1">Cell membrane</location>
        <topology evidence="1">Multi-pass membrane protein</topology>
    </subcellularLocation>
</comment>
<organism evidence="8 9">
    <name type="scientific">Agromyces larvae</name>
    <dbReference type="NCBI Taxonomy" id="2929802"/>
    <lineage>
        <taxon>Bacteria</taxon>
        <taxon>Bacillati</taxon>
        <taxon>Actinomycetota</taxon>
        <taxon>Actinomycetes</taxon>
        <taxon>Micrococcales</taxon>
        <taxon>Microbacteriaceae</taxon>
        <taxon>Agromyces</taxon>
    </lineage>
</organism>
<dbReference type="Pfam" id="PF07690">
    <property type="entry name" value="MFS_1"/>
    <property type="match status" value="1"/>
</dbReference>
<dbReference type="PANTHER" id="PTHR43124">
    <property type="entry name" value="PURINE EFFLUX PUMP PBUE"/>
    <property type="match status" value="1"/>
</dbReference>
<dbReference type="InterPro" id="IPR011701">
    <property type="entry name" value="MFS"/>
</dbReference>
<keyword evidence="4 6" id="KW-1133">Transmembrane helix</keyword>
<feature type="transmembrane region" description="Helical" evidence="6">
    <location>
        <begin position="360"/>
        <end position="381"/>
    </location>
</feature>
<feature type="transmembrane region" description="Helical" evidence="6">
    <location>
        <begin position="130"/>
        <end position="151"/>
    </location>
</feature>
<evidence type="ECO:0000256" key="2">
    <source>
        <dbReference type="ARBA" id="ARBA00022475"/>
    </source>
</evidence>
<dbReference type="PANTHER" id="PTHR43124:SF5">
    <property type="entry name" value="PURINE RIBONUCLEOSIDE EFFLUX PUMP NEPI"/>
    <property type="match status" value="1"/>
</dbReference>
<feature type="transmembrane region" description="Helical" evidence="6">
    <location>
        <begin position="191"/>
        <end position="214"/>
    </location>
</feature>
<keyword evidence="3 6" id="KW-0812">Transmembrane</keyword>
<keyword evidence="2" id="KW-1003">Cell membrane</keyword>
<dbReference type="Gene3D" id="1.20.1250.20">
    <property type="entry name" value="MFS general substrate transporter like domains"/>
    <property type="match status" value="1"/>
</dbReference>
<feature type="transmembrane region" description="Helical" evidence="6">
    <location>
        <begin position="76"/>
        <end position="97"/>
    </location>
</feature>
<feature type="transmembrane region" description="Helical" evidence="6">
    <location>
        <begin position="235"/>
        <end position="257"/>
    </location>
</feature>
<feature type="transmembrane region" description="Helical" evidence="6">
    <location>
        <begin position="269"/>
        <end position="291"/>
    </location>
</feature>
<feature type="transmembrane region" description="Helical" evidence="6">
    <location>
        <begin position="35"/>
        <end position="56"/>
    </location>
</feature>
<proteinExistence type="predicted"/>
<evidence type="ECO:0000256" key="4">
    <source>
        <dbReference type="ARBA" id="ARBA00022989"/>
    </source>
</evidence>
<dbReference type="CDD" id="cd17324">
    <property type="entry name" value="MFS_NepI_like"/>
    <property type="match status" value="1"/>
</dbReference>
<dbReference type="RefSeq" id="WP_243554826.1">
    <property type="nucleotide sequence ID" value="NZ_CP094528.1"/>
</dbReference>
<feature type="transmembrane region" description="Helical" evidence="6">
    <location>
        <begin position="324"/>
        <end position="348"/>
    </location>
</feature>
<dbReference type="Proteomes" id="UP000832097">
    <property type="component" value="Chromosome"/>
</dbReference>
<evidence type="ECO:0000313" key="9">
    <source>
        <dbReference type="Proteomes" id="UP000832097"/>
    </source>
</evidence>
<dbReference type="InterPro" id="IPR036259">
    <property type="entry name" value="MFS_trans_sf"/>
</dbReference>
<evidence type="ECO:0000256" key="3">
    <source>
        <dbReference type="ARBA" id="ARBA00022692"/>
    </source>
</evidence>
<feature type="transmembrane region" description="Helical" evidence="6">
    <location>
        <begin position="298"/>
        <end position="318"/>
    </location>
</feature>
<evidence type="ECO:0000313" key="8">
    <source>
        <dbReference type="EMBL" id="UOE43668.1"/>
    </source>
</evidence>
<dbReference type="InterPro" id="IPR050189">
    <property type="entry name" value="MFS_Efflux_Transporters"/>
</dbReference>
<feature type="transmembrane region" description="Helical" evidence="6">
    <location>
        <begin position="163"/>
        <end position="185"/>
    </location>
</feature>